<accession>G0R621</accession>
<organism evidence="2 3">
    <name type="scientific">Ichthyophthirius multifiliis</name>
    <name type="common">White spot disease agent</name>
    <name type="synonym">Ich</name>
    <dbReference type="NCBI Taxonomy" id="5932"/>
    <lineage>
        <taxon>Eukaryota</taxon>
        <taxon>Sar</taxon>
        <taxon>Alveolata</taxon>
        <taxon>Ciliophora</taxon>
        <taxon>Intramacronucleata</taxon>
        <taxon>Oligohymenophorea</taxon>
        <taxon>Hymenostomatida</taxon>
        <taxon>Ophryoglenina</taxon>
        <taxon>Ichthyophthirius</taxon>
    </lineage>
</organism>
<evidence type="ECO:0000256" key="1">
    <source>
        <dbReference type="SAM" id="Coils"/>
    </source>
</evidence>
<proteinExistence type="predicted"/>
<dbReference type="AlphaFoldDB" id="G0R621"/>
<sequence>MPPKNKKELELEAQRLLEEQQKREEEERLQKEEDRKKYGIRQLETGLQCIFTDYYIKECSQTCEDIRKFTREYLENHYFNEIGINQNFREIDWKSLIEFNLYNLLFAKHTVNMSDQQAKIFINIMFQVYIQDDLKFEKVQIDENLEEKEKEVFLEDIGNRGR</sequence>
<name>G0R621_ICHMU</name>
<evidence type="ECO:0000313" key="3">
    <source>
        <dbReference type="Proteomes" id="UP000008983"/>
    </source>
</evidence>
<dbReference type="eggNOG" id="ENOG502SXTE">
    <property type="taxonomic scope" value="Eukaryota"/>
</dbReference>
<dbReference type="InParanoid" id="G0R621"/>
<dbReference type="Proteomes" id="UP000008983">
    <property type="component" value="Unassembled WGS sequence"/>
</dbReference>
<dbReference type="OrthoDB" id="425082at2759"/>
<reference evidence="2 3" key="1">
    <citation type="submission" date="2011-07" db="EMBL/GenBank/DDBJ databases">
        <authorList>
            <person name="Coyne R."/>
            <person name="Brami D."/>
            <person name="Johnson J."/>
            <person name="Hostetler J."/>
            <person name="Hannick L."/>
            <person name="Clark T."/>
            <person name="Cassidy-Hanley D."/>
            <person name="Inman J."/>
        </authorList>
    </citation>
    <scope>NUCLEOTIDE SEQUENCE [LARGE SCALE GENOMIC DNA]</scope>
    <source>
        <strain evidence="2 3">G5</strain>
    </source>
</reference>
<dbReference type="EMBL" id="GL984388">
    <property type="protein sequence ID" value="EGR27087.1"/>
    <property type="molecule type" value="Genomic_DNA"/>
</dbReference>
<protein>
    <submittedName>
        <fullName evidence="2">Uncharacterized protein</fullName>
    </submittedName>
</protein>
<feature type="coiled-coil region" evidence="1">
    <location>
        <begin position="6"/>
        <end position="37"/>
    </location>
</feature>
<dbReference type="GeneID" id="14903127"/>
<keyword evidence="1" id="KW-0175">Coiled coil</keyword>
<gene>
    <name evidence="2" type="ORF">IMG5_202040</name>
</gene>
<evidence type="ECO:0000313" key="2">
    <source>
        <dbReference type="EMBL" id="EGR27087.1"/>
    </source>
</evidence>
<dbReference type="RefSeq" id="XP_004023971.1">
    <property type="nucleotide sequence ID" value="XM_004023922.1"/>
</dbReference>
<keyword evidence="3" id="KW-1185">Reference proteome</keyword>